<dbReference type="PANTHER" id="PTHR23293">
    <property type="entry name" value="FAD SYNTHETASE-RELATED FMN ADENYLYLTRANSFERASE"/>
    <property type="match status" value="1"/>
</dbReference>
<evidence type="ECO:0000256" key="13">
    <source>
        <dbReference type="SAM" id="SignalP"/>
    </source>
</evidence>
<dbReference type="InterPro" id="IPR002500">
    <property type="entry name" value="PAPS_reduct_dom"/>
</dbReference>
<accession>A0A9P8CT08</accession>
<feature type="signal peptide" evidence="13">
    <location>
        <begin position="1"/>
        <end position="30"/>
    </location>
</feature>
<dbReference type="EC" id="2.7.7.2" evidence="2"/>
<reference evidence="15" key="1">
    <citation type="journal article" date="2021" name="IMA Fungus">
        <title>Genomic characterization of three marine fungi, including Emericellopsis atlantica sp. nov. with signatures of a generalist lifestyle and marine biomass degradation.</title>
        <authorList>
            <person name="Hagestad O.C."/>
            <person name="Hou L."/>
            <person name="Andersen J.H."/>
            <person name="Hansen E.H."/>
            <person name="Altermark B."/>
            <person name="Li C."/>
            <person name="Kuhnert E."/>
            <person name="Cox R.J."/>
            <person name="Crous P.W."/>
            <person name="Spatafora J.W."/>
            <person name="Lail K."/>
            <person name="Amirebrahimi M."/>
            <person name="Lipzen A."/>
            <person name="Pangilinan J."/>
            <person name="Andreopoulos W."/>
            <person name="Hayes R.D."/>
            <person name="Ng V."/>
            <person name="Grigoriev I.V."/>
            <person name="Jackson S.A."/>
            <person name="Sutton T.D.S."/>
            <person name="Dobson A.D.W."/>
            <person name="Rama T."/>
        </authorList>
    </citation>
    <scope>NUCLEOTIDE SEQUENCE</scope>
    <source>
        <strain evidence="15">TS7</strain>
    </source>
</reference>
<keyword evidence="6" id="KW-0548">Nucleotidyltransferase</keyword>
<feature type="domain" description="Phosphoadenosine phosphosulphate reductase" evidence="14">
    <location>
        <begin position="82"/>
        <end position="170"/>
    </location>
</feature>
<dbReference type="InterPro" id="IPR014729">
    <property type="entry name" value="Rossmann-like_a/b/a_fold"/>
</dbReference>
<feature type="domain" description="Phosphoadenosine phosphosulphate reductase" evidence="14">
    <location>
        <begin position="4"/>
        <end position="78"/>
    </location>
</feature>
<dbReference type="Gene3D" id="3.40.50.620">
    <property type="entry name" value="HUPs"/>
    <property type="match status" value="1"/>
</dbReference>
<gene>
    <name evidence="15" type="ORF">F5Z01DRAFT_614856</name>
</gene>
<dbReference type="CDD" id="cd23948">
    <property type="entry name" value="FAD_synthase"/>
    <property type="match status" value="1"/>
</dbReference>
<dbReference type="GO" id="GO:0006747">
    <property type="term" value="P:FAD biosynthetic process"/>
    <property type="evidence" value="ECO:0007669"/>
    <property type="project" value="TreeGrafter"/>
</dbReference>
<protein>
    <recommendedName>
        <fullName evidence="2">FAD synthase</fullName>
        <ecNumber evidence="2">2.7.7.2</ecNumber>
    </recommendedName>
    <alternativeName>
        <fullName evidence="10">FAD pyrophosphorylase</fullName>
    </alternativeName>
    <alternativeName>
        <fullName evidence="11">FMN adenylyltransferase</fullName>
    </alternativeName>
</protein>
<comment type="caution">
    <text evidence="15">The sequence shown here is derived from an EMBL/GenBank/DDBJ whole genome shotgun (WGS) entry which is preliminary data.</text>
</comment>
<evidence type="ECO:0000256" key="6">
    <source>
        <dbReference type="ARBA" id="ARBA00022695"/>
    </source>
</evidence>
<name>A0A9P8CT08_9HYPO</name>
<comment type="catalytic activity">
    <reaction evidence="12">
        <text>FMN + ATP + H(+) = FAD + diphosphate</text>
        <dbReference type="Rhea" id="RHEA:17237"/>
        <dbReference type="ChEBI" id="CHEBI:15378"/>
        <dbReference type="ChEBI" id="CHEBI:30616"/>
        <dbReference type="ChEBI" id="CHEBI:33019"/>
        <dbReference type="ChEBI" id="CHEBI:57692"/>
        <dbReference type="ChEBI" id="CHEBI:58210"/>
        <dbReference type="EC" id="2.7.7.2"/>
    </reaction>
</comment>
<evidence type="ECO:0000256" key="5">
    <source>
        <dbReference type="ARBA" id="ARBA00022679"/>
    </source>
</evidence>
<evidence type="ECO:0000256" key="3">
    <source>
        <dbReference type="ARBA" id="ARBA00022630"/>
    </source>
</evidence>
<dbReference type="Pfam" id="PF01507">
    <property type="entry name" value="PAPS_reduct"/>
    <property type="match status" value="2"/>
</dbReference>
<dbReference type="Proteomes" id="UP000887229">
    <property type="component" value="Unassembled WGS sequence"/>
</dbReference>
<dbReference type="SUPFAM" id="SSF52402">
    <property type="entry name" value="Adenine nucleotide alpha hydrolases-like"/>
    <property type="match status" value="1"/>
</dbReference>
<dbReference type="GeneID" id="70291740"/>
<dbReference type="AlphaFoldDB" id="A0A9P8CT08"/>
<comment type="pathway">
    <text evidence="1">Cofactor biosynthesis; FAD biosynthesis; FAD from FMN: step 1/1.</text>
</comment>
<evidence type="ECO:0000313" key="15">
    <source>
        <dbReference type="EMBL" id="KAG9258343.1"/>
    </source>
</evidence>
<keyword evidence="16" id="KW-1185">Reference proteome</keyword>
<proteinExistence type="predicted"/>
<evidence type="ECO:0000313" key="16">
    <source>
        <dbReference type="Proteomes" id="UP000887229"/>
    </source>
</evidence>
<evidence type="ECO:0000256" key="10">
    <source>
        <dbReference type="ARBA" id="ARBA00031145"/>
    </source>
</evidence>
<dbReference type="GO" id="GO:0005524">
    <property type="term" value="F:ATP binding"/>
    <property type="evidence" value="ECO:0007669"/>
    <property type="project" value="UniProtKB-KW"/>
</dbReference>
<evidence type="ECO:0000256" key="9">
    <source>
        <dbReference type="ARBA" id="ARBA00022840"/>
    </source>
</evidence>
<evidence type="ECO:0000256" key="1">
    <source>
        <dbReference type="ARBA" id="ARBA00004726"/>
    </source>
</evidence>
<evidence type="ECO:0000256" key="11">
    <source>
        <dbReference type="ARBA" id="ARBA00031871"/>
    </source>
</evidence>
<dbReference type="EMBL" id="MU251243">
    <property type="protein sequence ID" value="KAG9258343.1"/>
    <property type="molecule type" value="Genomic_DNA"/>
</dbReference>
<keyword evidence="13" id="KW-0732">Signal</keyword>
<evidence type="ECO:0000256" key="7">
    <source>
        <dbReference type="ARBA" id="ARBA00022741"/>
    </source>
</evidence>
<feature type="chain" id="PRO_5040491000" description="FAD synthase" evidence="13">
    <location>
        <begin position="31"/>
        <end position="203"/>
    </location>
</feature>
<dbReference type="RefSeq" id="XP_046122267.1">
    <property type="nucleotide sequence ID" value="XM_046260837.1"/>
</dbReference>
<feature type="non-terminal residue" evidence="15">
    <location>
        <position position="1"/>
    </location>
</feature>
<dbReference type="PANTHER" id="PTHR23293:SF9">
    <property type="entry name" value="FAD SYNTHASE"/>
    <property type="match status" value="1"/>
</dbReference>
<evidence type="ECO:0000259" key="14">
    <source>
        <dbReference type="Pfam" id="PF01507"/>
    </source>
</evidence>
<keyword evidence="3" id="KW-0285">Flavoprotein</keyword>
<organism evidence="15 16">
    <name type="scientific">Emericellopsis atlantica</name>
    <dbReference type="NCBI Taxonomy" id="2614577"/>
    <lineage>
        <taxon>Eukaryota</taxon>
        <taxon>Fungi</taxon>
        <taxon>Dikarya</taxon>
        <taxon>Ascomycota</taxon>
        <taxon>Pezizomycotina</taxon>
        <taxon>Sordariomycetes</taxon>
        <taxon>Hypocreomycetidae</taxon>
        <taxon>Hypocreales</taxon>
        <taxon>Bionectriaceae</taxon>
        <taxon>Emericellopsis</taxon>
    </lineage>
</organism>
<evidence type="ECO:0000256" key="12">
    <source>
        <dbReference type="ARBA" id="ARBA00049494"/>
    </source>
</evidence>
<keyword evidence="9" id="KW-0067">ATP-binding</keyword>
<keyword evidence="8" id="KW-0274">FAD</keyword>
<sequence length="203" mass="23030">LDHLSLSYNGGKDCLALLILILACLPDLESLPRNGSSDAPAAPPSTLHSIYIVSKDPFAEVEDFVVRSTEQYHLDLRRYALPMREALDAYLEDRPEVKAIFMGTRRTDPHSDTLGHFSPTDKGWPQFMRVNPVIDWHYADIWAFIRHLKIPYCVLYDRGFTSLGGTSDTLPNPALAIDVSANLYRPAYELVRDEEERKGRVKK</sequence>
<dbReference type="OrthoDB" id="270728at2759"/>
<keyword evidence="4" id="KW-0288">FMN</keyword>
<evidence type="ECO:0000256" key="4">
    <source>
        <dbReference type="ARBA" id="ARBA00022643"/>
    </source>
</evidence>
<dbReference type="GO" id="GO:0003919">
    <property type="term" value="F:FMN adenylyltransferase activity"/>
    <property type="evidence" value="ECO:0007669"/>
    <property type="project" value="UniProtKB-EC"/>
</dbReference>
<evidence type="ECO:0000256" key="8">
    <source>
        <dbReference type="ARBA" id="ARBA00022827"/>
    </source>
</evidence>
<evidence type="ECO:0000256" key="2">
    <source>
        <dbReference type="ARBA" id="ARBA00012393"/>
    </source>
</evidence>
<keyword evidence="7" id="KW-0547">Nucleotide-binding</keyword>
<keyword evidence="5" id="KW-0808">Transferase</keyword>